<dbReference type="Pfam" id="PF03480">
    <property type="entry name" value="DctP"/>
    <property type="match status" value="1"/>
</dbReference>
<dbReference type="Proteomes" id="UP001595420">
    <property type="component" value="Unassembled WGS sequence"/>
</dbReference>
<name>A0ABV7BW29_9PROT</name>
<evidence type="ECO:0000313" key="1">
    <source>
        <dbReference type="EMBL" id="MFC3001972.1"/>
    </source>
</evidence>
<protein>
    <submittedName>
        <fullName evidence="1">TRAP transporter substrate-binding protein</fullName>
    </submittedName>
</protein>
<dbReference type="PANTHER" id="PTHR33376">
    <property type="match status" value="1"/>
</dbReference>
<proteinExistence type="predicted"/>
<keyword evidence="2" id="KW-1185">Reference proteome</keyword>
<dbReference type="EMBL" id="JBHRSB010000005">
    <property type="protein sequence ID" value="MFC3001972.1"/>
    <property type="molecule type" value="Genomic_DNA"/>
</dbReference>
<dbReference type="NCBIfam" id="NF037995">
    <property type="entry name" value="TRAP_S1"/>
    <property type="match status" value="1"/>
</dbReference>
<sequence length="332" mass="36658">MERRALLGGIAAATGLLATPHVVRAQAPITLNGASQFNEEHVFTRAMKHFAEKVVEYYGRPVNFVWHLNSSLGLEKQYFEYMSAGRAVDFGIVSPAHMSTFSRAAPFIDAPFLFRDLAHWNKVLDGDMLKPVADEVERRARVALIGYAGGGTRNIFSNRPATNMAQLRGLRVRVQGAPIWSRTFQAIGMAPQVIAYNEVYNAIQNNVIEAGENEAAGVEQMRFYEVGPNLIMTQHAITVRPLCFSAQTLSRLPRELQEAVRRAGREAGVFGRNAESSEDAQKITALEAAGRLKKIAFTERAQMNAAVQPVMEAYAKEIDADRIFSSINALTS</sequence>
<organism evidence="1 2">
    <name type="scientific">Falsiroseomonas tokyonensis</name>
    <dbReference type="NCBI Taxonomy" id="430521"/>
    <lineage>
        <taxon>Bacteria</taxon>
        <taxon>Pseudomonadati</taxon>
        <taxon>Pseudomonadota</taxon>
        <taxon>Alphaproteobacteria</taxon>
        <taxon>Acetobacterales</taxon>
        <taxon>Roseomonadaceae</taxon>
        <taxon>Falsiroseomonas</taxon>
    </lineage>
</organism>
<dbReference type="PANTHER" id="PTHR33376:SF4">
    <property type="entry name" value="SIALIC ACID-BINDING PERIPLASMIC PROTEIN SIAP"/>
    <property type="match status" value="1"/>
</dbReference>
<dbReference type="InterPro" id="IPR018389">
    <property type="entry name" value="DctP_fam"/>
</dbReference>
<dbReference type="RefSeq" id="WP_216838033.1">
    <property type="nucleotide sequence ID" value="NZ_JAFNJS010000005.1"/>
</dbReference>
<accession>A0ABV7BW29</accession>
<reference evidence="2" key="1">
    <citation type="journal article" date="2019" name="Int. J. Syst. Evol. Microbiol.">
        <title>The Global Catalogue of Microorganisms (GCM) 10K type strain sequencing project: providing services to taxonomists for standard genome sequencing and annotation.</title>
        <authorList>
            <consortium name="The Broad Institute Genomics Platform"/>
            <consortium name="The Broad Institute Genome Sequencing Center for Infectious Disease"/>
            <person name="Wu L."/>
            <person name="Ma J."/>
        </authorList>
    </citation>
    <scope>NUCLEOTIDE SEQUENCE [LARGE SCALE GENOMIC DNA]</scope>
    <source>
        <strain evidence="2">CGMCC 1.16855</strain>
    </source>
</reference>
<evidence type="ECO:0000313" key="2">
    <source>
        <dbReference type="Proteomes" id="UP001595420"/>
    </source>
</evidence>
<dbReference type="CDD" id="cd13603">
    <property type="entry name" value="PBP2_TRAP_Siap_TeaA_like"/>
    <property type="match status" value="1"/>
</dbReference>
<gene>
    <name evidence="1" type="ORF">ACFOD3_18860</name>
</gene>
<comment type="caution">
    <text evidence="1">The sequence shown here is derived from an EMBL/GenBank/DDBJ whole genome shotgun (WGS) entry which is preliminary data.</text>
</comment>